<dbReference type="HOGENOM" id="CLU_1297827_0_0_9"/>
<keyword evidence="1" id="KW-1133">Transmembrane helix</keyword>
<keyword evidence="1" id="KW-0472">Membrane</keyword>
<feature type="transmembrane region" description="Helical" evidence="1">
    <location>
        <begin position="175"/>
        <end position="193"/>
    </location>
</feature>
<protein>
    <submittedName>
        <fullName evidence="2">Uncharacterized protein</fullName>
    </submittedName>
</protein>
<evidence type="ECO:0000313" key="2">
    <source>
        <dbReference type="EMBL" id="AIG26197.1"/>
    </source>
</evidence>
<dbReference type="AlphaFoldDB" id="A0A075R0T7"/>
<keyword evidence="1" id="KW-0812">Transmembrane</keyword>
<organism evidence="2 3">
    <name type="scientific">Brevibacillus laterosporus LMG 15441</name>
    <dbReference type="NCBI Taxonomy" id="1042163"/>
    <lineage>
        <taxon>Bacteria</taxon>
        <taxon>Bacillati</taxon>
        <taxon>Bacillota</taxon>
        <taxon>Bacilli</taxon>
        <taxon>Bacillales</taxon>
        <taxon>Paenibacillaceae</taxon>
        <taxon>Brevibacillus</taxon>
    </lineage>
</organism>
<proteinExistence type="predicted"/>
<dbReference type="Proteomes" id="UP000005850">
    <property type="component" value="Chromosome"/>
</dbReference>
<gene>
    <name evidence="2" type="ORF">BRLA_c018750</name>
</gene>
<feature type="transmembrane region" description="Helical" evidence="1">
    <location>
        <begin position="137"/>
        <end position="155"/>
    </location>
</feature>
<evidence type="ECO:0000256" key="1">
    <source>
        <dbReference type="SAM" id="Phobius"/>
    </source>
</evidence>
<feature type="transmembrane region" description="Helical" evidence="1">
    <location>
        <begin position="112"/>
        <end position="132"/>
    </location>
</feature>
<sequence>MNDGTIAMIVEWTLLCVVWMGLTDRFLHQMGWKRSTALLILTAFLVTSYSEWRLFLLPVEVNVSGMLLPLLLGGTLWYHLKKKRRKYMITSAILLAFALILLRKLFFWDPVLLFIDEIMILPVLCVMLCFIVTRHAIYHWFLLCVAFPLSDAFYQASFLSLTERCIIGGEYQQDLFWTAFALWSSCYLVIQLLQKTGVAFRTRIAPLIRFKSKSPTNR</sequence>
<dbReference type="STRING" id="1042163.BRLA_c018750"/>
<reference evidence="2 3" key="1">
    <citation type="journal article" date="2011" name="J. Bacteriol.">
        <title>Genome sequence of Brevibacillus laterosporus LMG 15441, a pathogen of invertebrates.</title>
        <authorList>
            <person name="Djukic M."/>
            <person name="Poehlein A."/>
            <person name="Thurmer A."/>
            <person name="Daniel R."/>
        </authorList>
    </citation>
    <scope>NUCLEOTIDE SEQUENCE [LARGE SCALE GENOMIC DNA]</scope>
    <source>
        <strain evidence="2 3">LMG 15441</strain>
    </source>
</reference>
<dbReference type="InterPro" id="IPR014617">
    <property type="entry name" value="YphA_Bacsu"/>
</dbReference>
<feature type="transmembrane region" description="Helical" evidence="1">
    <location>
        <begin position="6"/>
        <end position="23"/>
    </location>
</feature>
<keyword evidence="3" id="KW-1185">Reference proteome</keyword>
<dbReference type="Pfam" id="PF24124">
    <property type="entry name" value="YphA"/>
    <property type="match status" value="1"/>
</dbReference>
<feature type="transmembrane region" description="Helical" evidence="1">
    <location>
        <begin position="35"/>
        <end position="55"/>
    </location>
</feature>
<dbReference type="KEGG" id="blr:BRLA_c018750"/>
<accession>A0A075R0T7</accession>
<evidence type="ECO:0000313" key="3">
    <source>
        <dbReference type="Proteomes" id="UP000005850"/>
    </source>
</evidence>
<feature type="transmembrane region" description="Helical" evidence="1">
    <location>
        <begin position="87"/>
        <end position="106"/>
    </location>
</feature>
<dbReference type="EMBL" id="CP007806">
    <property type="protein sequence ID" value="AIG26197.1"/>
    <property type="molecule type" value="Genomic_DNA"/>
</dbReference>
<dbReference type="RefSeq" id="WP_003338510.1">
    <property type="nucleotide sequence ID" value="NZ_CP007806.1"/>
</dbReference>
<name>A0A075R0T7_BRELA</name>
<feature type="transmembrane region" description="Helical" evidence="1">
    <location>
        <begin position="61"/>
        <end position="80"/>
    </location>
</feature>